<evidence type="ECO:0000313" key="2">
    <source>
        <dbReference type="Proteomes" id="UP000017746"/>
    </source>
</evidence>
<dbReference type="STRING" id="1246995.AFR_29835"/>
<reference evidence="1 2" key="1">
    <citation type="journal article" date="2014" name="J. Biotechnol.">
        <title>Complete genome sequence of the actinobacterium Actinoplanes friuliensis HAG 010964, producer of the lipopeptide antibiotic friulimycin.</title>
        <authorList>
            <person name="Ruckert C."/>
            <person name="Szczepanowski R."/>
            <person name="Albersmeier A."/>
            <person name="Goesmann A."/>
            <person name="Fischer N."/>
            <person name="Steinkamper A."/>
            <person name="Puhler A."/>
            <person name="Biener R."/>
            <person name="Schwartz D."/>
            <person name="Kalinowski J."/>
        </authorList>
    </citation>
    <scope>NUCLEOTIDE SEQUENCE [LARGE SCALE GENOMIC DNA]</scope>
    <source>
        <strain evidence="1 2">DSM 7358</strain>
    </source>
</reference>
<dbReference type="KEGG" id="afs:AFR_29835"/>
<dbReference type="AlphaFoldDB" id="U5W4V0"/>
<dbReference type="Pfam" id="PF18143">
    <property type="entry name" value="HAD_SAK_2"/>
    <property type="match status" value="1"/>
</dbReference>
<evidence type="ECO:0000313" key="1">
    <source>
        <dbReference type="EMBL" id="AGZ44228.1"/>
    </source>
</evidence>
<dbReference type="EMBL" id="CP006272">
    <property type="protein sequence ID" value="AGZ44228.1"/>
    <property type="molecule type" value="Genomic_DNA"/>
</dbReference>
<keyword evidence="2" id="KW-1185">Reference proteome</keyword>
<dbReference type="eggNOG" id="COG1877">
    <property type="taxonomic scope" value="Bacteria"/>
</dbReference>
<dbReference type="HOGENOM" id="CLU_101802_0_0_11"/>
<sequence>MSTLIFLDVDGPLIPFGPRPDGHRGPPPHATADHPLLHRLNPADGPRLLALGAELVWATTWMREANEIIAPLLGLPQLPVADWPDDEPPAGLHWKTAGLVAWAAGRSFTWIDDEITDTDRRWVAAHHPGPALLHRVDPRAGLTDADFTVLRAGARLGP</sequence>
<dbReference type="OrthoDB" id="5124141at2"/>
<dbReference type="PATRIC" id="fig|1246995.3.peg.6043"/>
<protein>
    <recommendedName>
        <fullName evidence="3">Secreted protein</fullName>
    </recommendedName>
</protein>
<evidence type="ECO:0008006" key="3">
    <source>
        <dbReference type="Google" id="ProtNLM"/>
    </source>
</evidence>
<accession>U5W4V0</accession>
<gene>
    <name evidence="1" type="ORF">AFR_29835</name>
</gene>
<organism evidence="1 2">
    <name type="scientific">Actinoplanes friuliensis DSM 7358</name>
    <dbReference type="NCBI Taxonomy" id="1246995"/>
    <lineage>
        <taxon>Bacteria</taxon>
        <taxon>Bacillati</taxon>
        <taxon>Actinomycetota</taxon>
        <taxon>Actinomycetes</taxon>
        <taxon>Micromonosporales</taxon>
        <taxon>Micromonosporaceae</taxon>
        <taxon>Actinoplanes</taxon>
    </lineage>
</organism>
<dbReference type="Proteomes" id="UP000017746">
    <property type="component" value="Chromosome"/>
</dbReference>
<proteinExistence type="predicted"/>
<name>U5W4V0_9ACTN</name>